<protein>
    <submittedName>
        <fullName evidence="1">Uncharacterized protein</fullName>
    </submittedName>
</protein>
<dbReference type="Proteomes" id="UP000650524">
    <property type="component" value="Unassembled WGS sequence"/>
</dbReference>
<gene>
    <name evidence="1" type="ORF">H8E19_02455</name>
</gene>
<dbReference type="EMBL" id="JACNJD010000116">
    <property type="protein sequence ID" value="MBC8176239.1"/>
    <property type="molecule type" value="Genomic_DNA"/>
</dbReference>
<evidence type="ECO:0000313" key="2">
    <source>
        <dbReference type="Proteomes" id="UP000650524"/>
    </source>
</evidence>
<reference evidence="1 2" key="1">
    <citation type="submission" date="2020-08" db="EMBL/GenBank/DDBJ databases">
        <title>Bridging the membrane lipid divide: bacteria of the FCB group superphylum have the potential to synthesize archaeal ether lipids.</title>
        <authorList>
            <person name="Villanueva L."/>
            <person name="Von Meijenfeldt F.A.B."/>
            <person name="Westbye A.B."/>
            <person name="Yadav S."/>
            <person name="Hopmans E.C."/>
            <person name="Dutilh B.E."/>
            <person name="Sinninghe Damste J.S."/>
        </authorList>
    </citation>
    <scope>NUCLEOTIDE SEQUENCE [LARGE SCALE GENOMIC DNA]</scope>
    <source>
        <strain evidence="1">NIOZ-UU27</strain>
    </source>
</reference>
<proteinExistence type="predicted"/>
<dbReference type="AlphaFoldDB" id="A0A8J6MWV7"/>
<comment type="caution">
    <text evidence="1">The sequence shown here is derived from an EMBL/GenBank/DDBJ whole genome shotgun (WGS) entry which is preliminary data.</text>
</comment>
<name>A0A8J6MWV7_9DELT</name>
<organism evidence="1 2">
    <name type="scientific">Candidatus Desulfacyla euxinica</name>
    <dbReference type="NCBI Taxonomy" id="2841693"/>
    <lineage>
        <taxon>Bacteria</taxon>
        <taxon>Deltaproteobacteria</taxon>
        <taxon>Candidatus Desulfacyla</taxon>
    </lineage>
</organism>
<sequence>MIKPDKSLAPDWYEDNINHIAEHGLSPEQVKELYYSEGPFPTLAGKQKKKRGKSAEYRYRLWGTDASGTCIELIVAPYPQYGVWRCVTAFPMSNTTKKAYFKRVKK</sequence>
<evidence type="ECO:0000313" key="1">
    <source>
        <dbReference type="EMBL" id="MBC8176239.1"/>
    </source>
</evidence>
<accession>A0A8J6MWV7</accession>